<dbReference type="GO" id="GO:0043565">
    <property type="term" value="F:sequence-specific DNA binding"/>
    <property type="evidence" value="ECO:0007669"/>
    <property type="project" value="InterPro"/>
</dbReference>
<evidence type="ECO:0000256" key="6">
    <source>
        <dbReference type="ARBA" id="ARBA00023125"/>
    </source>
</evidence>
<name>A0A8I1W486_PLESH</name>
<comment type="caution">
    <text evidence="9">The sequence shown here is derived from an EMBL/GenBank/DDBJ whole genome shotgun (WGS) entry which is preliminary data.</text>
</comment>
<dbReference type="Proteomes" id="UP000664658">
    <property type="component" value="Unassembled WGS sequence"/>
</dbReference>
<evidence type="ECO:0000259" key="8">
    <source>
        <dbReference type="PROSITE" id="PS50045"/>
    </source>
</evidence>
<dbReference type="InterPro" id="IPR035965">
    <property type="entry name" value="PAS-like_dom_sf"/>
</dbReference>
<dbReference type="Pfam" id="PF13188">
    <property type="entry name" value="PAS_8"/>
    <property type="match status" value="1"/>
</dbReference>
<dbReference type="Gene3D" id="3.40.50.300">
    <property type="entry name" value="P-loop containing nucleotide triphosphate hydrolases"/>
    <property type="match status" value="1"/>
</dbReference>
<evidence type="ECO:0000256" key="4">
    <source>
        <dbReference type="ARBA" id="ARBA00022840"/>
    </source>
</evidence>
<dbReference type="AlphaFoldDB" id="A0A8I1W486"/>
<keyword evidence="7" id="KW-0804">Transcription</keyword>
<proteinExistence type="predicted"/>
<evidence type="ECO:0000313" key="10">
    <source>
        <dbReference type="Proteomes" id="UP000664658"/>
    </source>
</evidence>
<evidence type="ECO:0000313" key="9">
    <source>
        <dbReference type="EMBL" id="MBO1106756.1"/>
    </source>
</evidence>
<dbReference type="SMART" id="SM00091">
    <property type="entry name" value="PAS"/>
    <property type="match status" value="1"/>
</dbReference>
<dbReference type="GO" id="GO:0006355">
    <property type="term" value="P:regulation of DNA-templated transcription"/>
    <property type="evidence" value="ECO:0007669"/>
    <property type="project" value="InterPro"/>
</dbReference>
<dbReference type="Pfam" id="PF25601">
    <property type="entry name" value="AAA_lid_14"/>
    <property type="match status" value="1"/>
</dbReference>
<dbReference type="SMART" id="SM00382">
    <property type="entry name" value="AAA"/>
    <property type="match status" value="1"/>
</dbReference>
<dbReference type="InterPro" id="IPR003661">
    <property type="entry name" value="HisK_dim/P_dom"/>
</dbReference>
<gene>
    <name evidence="9" type="ORF">J2R62_00720</name>
</gene>
<dbReference type="SMART" id="SM00388">
    <property type="entry name" value="HisKA"/>
    <property type="match status" value="1"/>
</dbReference>
<dbReference type="PANTHER" id="PTHR32071:SF21">
    <property type="entry name" value="TRANSCRIPTIONAL REGULATORY PROTEIN FLGR"/>
    <property type="match status" value="1"/>
</dbReference>
<keyword evidence="4" id="KW-0067">ATP-binding</keyword>
<keyword evidence="6" id="KW-0238">DNA-binding</keyword>
<evidence type="ECO:0000256" key="5">
    <source>
        <dbReference type="ARBA" id="ARBA00023015"/>
    </source>
</evidence>
<dbReference type="InterPro" id="IPR002078">
    <property type="entry name" value="Sigma_54_int"/>
</dbReference>
<dbReference type="InterPro" id="IPR058031">
    <property type="entry name" value="AAA_lid_NorR"/>
</dbReference>
<dbReference type="Pfam" id="PF00158">
    <property type="entry name" value="Sigma54_activat"/>
    <property type="match status" value="1"/>
</dbReference>
<dbReference type="InterPro" id="IPR000014">
    <property type="entry name" value="PAS"/>
</dbReference>
<dbReference type="PANTHER" id="PTHR32071">
    <property type="entry name" value="TRANSCRIPTIONAL REGULATORY PROTEIN"/>
    <property type="match status" value="1"/>
</dbReference>
<dbReference type="Gene3D" id="1.10.287.130">
    <property type="match status" value="1"/>
</dbReference>
<dbReference type="CDD" id="cd00009">
    <property type="entry name" value="AAA"/>
    <property type="match status" value="1"/>
</dbReference>
<dbReference type="GO" id="GO:0005524">
    <property type="term" value="F:ATP binding"/>
    <property type="evidence" value="ECO:0007669"/>
    <property type="project" value="UniProtKB-KW"/>
</dbReference>
<dbReference type="GO" id="GO:0000155">
    <property type="term" value="F:phosphorelay sensor kinase activity"/>
    <property type="evidence" value="ECO:0007669"/>
    <property type="project" value="InterPro"/>
</dbReference>
<dbReference type="PROSITE" id="PS50045">
    <property type="entry name" value="SIGMA54_INTERACT_4"/>
    <property type="match status" value="1"/>
</dbReference>
<evidence type="ECO:0000256" key="1">
    <source>
        <dbReference type="ARBA" id="ARBA00000085"/>
    </source>
</evidence>
<dbReference type="Pfam" id="PF00512">
    <property type="entry name" value="HisKA"/>
    <property type="match status" value="1"/>
</dbReference>
<dbReference type="EC" id="2.7.13.3" evidence="2"/>
<dbReference type="SUPFAM" id="SSF52540">
    <property type="entry name" value="P-loop containing nucleoside triphosphate hydrolases"/>
    <property type="match status" value="1"/>
</dbReference>
<dbReference type="Gene3D" id="1.10.10.60">
    <property type="entry name" value="Homeodomain-like"/>
    <property type="match status" value="1"/>
</dbReference>
<accession>A0A8I1W486</accession>
<dbReference type="SUPFAM" id="SSF47384">
    <property type="entry name" value="Homodimeric domain of signal transducing histidine kinase"/>
    <property type="match status" value="1"/>
</dbReference>
<dbReference type="PROSITE" id="PS00688">
    <property type="entry name" value="SIGMA54_INTERACT_3"/>
    <property type="match status" value="1"/>
</dbReference>
<dbReference type="Pfam" id="PF02954">
    <property type="entry name" value="HTH_8"/>
    <property type="match status" value="1"/>
</dbReference>
<protein>
    <recommendedName>
        <fullName evidence="2">histidine kinase</fullName>
        <ecNumber evidence="2">2.7.13.3</ecNumber>
    </recommendedName>
</protein>
<dbReference type="InterPro" id="IPR036097">
    <property type="entry name" value="HisK_dim/P_sf"/>
</dbReference>
<dbReference type="CDD" id="cd00082">
    <property type="entry name" value="HisKA"/>
    <property type="match status" value="1"/>
</dbReference>
<dbReference type="InterPro" id="IPR025943">
    <property type="entry name" value="Sigma_54_int_dom_ATP-bd_2"/>
</dbReference>
<sequence>MSDPVVPLLQPAAYYQQMIAAMPVAVIVLNGHGYVAEANAEAVRLLGEPLSGERWLDIIQRCFAPQKDDGHEVSLRDGRRVRVALSATDAGQLILITDLTDSRLLQARVSKQQQLSSLGQILASVAHQLHAPLSSALLYAEELQSAALQPEQRQRFQRKLYERLQELSAQAQDMRRFCRQNTRSINSPSSNNGEQYGTELTSECASQPVIHDARSCHLYTLAEKVAATDATVMIQGPSGVGKEVLARFIHQHSPRAGAPFVAINCAAIPDHMLEATLFGYEKGAFTGAVQACPGKFEQAQGGTLLLDEISEMALSLQAKLLRVLQEREVERLGGRKTISLNVRVLATSNRQLLDAVRQGEFREDLYYRLNVFPLHLSALRERPDDIIPLAHYLLARHAARDYQLTGRSTLPRLTADAAQLLRRYRWPGNVRELDNVMQRALILSASDEIGVHDILLEPEQCQTAMTPSLSESYPAASHAEQDALSAALSQASEDPAISATSAATLDGDLRLQEANLILQALHACDGRRLETAERLGISPRTLRYKLARMRDSGIAIPQ</sequence>
<dbReference type="InterPro" id="IPR009057">
    <property type="entry name" value="Homeodomain-like_sf"/>
</dbReference>
<dbReference type="InterPro" id="IPR025944">
    <property type="entry name" value="Sigma_54_int_dom_CS"/>
</dbReference>
<comment type="catalytic activity">
    <reaction evidence="1">
        <text>ATP + protein L-histidine = ADP + protein N-phospho-L-histidine.</text>
        <dbReference type="EC" id="2.7.13.3"/>
    </reaction>
</comment>
<dbReference type="PRINTS" id="PR01590">
    <property type="entry name" value="HTHFIS"/>
</dbReference>
<dbReference type="Gene3D" id="1.10.8.60">
    <property type="match status" value="1"/>
</dbReference>
<dbReference type="InterPro" id="IPR003593">
    <property type="entry name" value="AAA+_ATPase"/>
</dbReference>
<dbReference type="SUPFAM" id="SSF46689">
    <property type="entry name" value="Homeodomain-like"/>
    <property type="match status" value="1"/>
</dbReference>
<dbReference type="InterPro" id="IPR002197">
    <property type="entry name" value="HTH_Fis"/>
</dbReference>
<dbReference type="EMBL" id="JAFNAA010000001">
    <property type="protein sequence ID" value="MBO1106756.1"/>
    <property type="molecule type" value="Genomic_DNA"/>
</dbReference>
<dbReference type="FunFam" id="3.40.50.300:FF:000006">
    <property type="entry name" value="DNA-binding transcriptional regulator NtrC"/>
    <property type="match status" value="1"/>
</dbReference>
<evidence type="ECO:0000256" key="2">
    <source>
        <dbReference type="ARBA" id="ARBA00012438"/>
    </source>
</evidence>
<reference evidence="9" key="1">
    <citation type="submission" date="2021-03" db="EMBL/GenBank/DDBJ databases">
        <title>Plesiomonas shigelloides zfcc0051, isolated from zebrafish feces.</title>
        <authorList>
            <person name="Vanderhoek Z."/>
            <person name="Gaulke C."/>
        </authorList>
    </citation>
    <scope>NUCLEOTIDE SEQUENCE</scope>
    <source>
        <strain evidence="9">Zfcc0051</strain>
    </source>
</reference>
<feature type="domain" description="Sigma-54 factor interaction" evidence="8">
    <location>
        <begin position="218"/>
        <end position="442"/>
    </location>
</feature>
<dbReference type="RefSeq" id="WP_207541430.1">
    <property type="nucleotide sequence ID" value="NZ_JAFNAA010000001.1"/>
</dbReference>
<evidence type="ECO:0000256" key="3">
    <source>
        <dbReference type="ARBA" id="ARBA00022741"/>
    </source>
</evidence>
<evidence type="ECO:0000256" key="7">
    <source>
        <dbReference type="ARBA" id="ARBA00023163"/>
    </source>
</evidence>
<dbReference type="SUPFAM" id="SSF55785">
    <property type="entry name" value="PYP-like sensor domain (PAS domain)"/>
    <property type="match status" value="1"/>
</dbReference>
<keyword evidence="3" id="KW-0547">Nucleotide-binding</keyword>
<organism evidence="9 10">
    <name type="scientific">Plesiomonas shigelloides</name>
    <name type="common">Aeromonas shigelloides</name>
    <dbReference type="NCBI Taxonomy" id="703"/>
    <lineage>
        <taxon>Bacteria</taxon>
        <taxon>Pseudomonadati</taxon>
        <taxon>Pseudomonadota</taxon>
        <taxon>Gammaproteobacteria</taxon>
        <taxon>Enterobacterales</taxon>
        <taxon>Enterobacteriaceae</taxon>
        <taxon>Plesiomonas</taxon>
    </lineage>
</organism>
<dbReference type="PROSITE" id="PS00676">
    <property type="entry name" value="SIGMA54_INTERACT_2"/>
    <property type="match status" value="1"/>
</dbReference>
<dbReference type="InterPro" id="IPR027417">
    <property type="entry name" value="P-loop_NTPase"/>
</dbReference>
<keyword evidence="5" id="KW-0805">Transcription regulation</keyword>